<evidence type="ECO:0000256" key="11">
    <source>
        <dbReference type="ARBA" id="ARBA00023306"/>
    </source>
</evidence>
<dbReference type="GO" id="GO:0007059">
    <property type="term" value="P:chromosome segregation"/>
    <property type="evidence" value="ECO:0007669"/>
    <property type="project" value="InterPro"/>
</dbReference>
<feature type="compositionally biased region" description="Low complexity" evidence="14">
    <location>
        <begin position="135"/>
        <end position="146"/>
    </location>
</feature>
<keyword evidence="6" id="KW-0132">Cell division</keyword>
<evidence type="ECO:0000256" key="3">
    <source>
        <dbReference type="ARBA" id="ARBA00010684"/>
    </source>
</evidence>
<keyword evidence="9" id="KW-0995">Kinetochore</keyword>
<keyword evidence="12" id="KW-0137">Centromere</keyword>
<dbReference type="RefSeq" id="XP_010784378.1">
    <property type="nucleotide sequence ID" value="XM_010786076.1"/>
</dbReference>
<name>A0A6I9PC52_9TELE</name>
<proteinExistence type="inferred from homology"/>
<dbReference type="GO" id="GO:0005876">
    <property type="term" value="C:spindle microtubule"/>
    <property type="evidence" value="ECO:0007669"/>
    <property type="project" value="InterPro"/>
</dbReference>
<sequence length="235" mass="26110">MTEPTSGWKLFNMETTVDKLEAMFLKSEADLEYIEKRLKLDFINNASENGCPAKENPAVMLENLRAIKAKHTALSSQVKEIAAAQKESMDSIRNNLSTAMELVEHFQHTTDEQVDPATESEQESAELLGAAVSEPTETPPAAAASEPPQPPSCEYEDLSEAMFESLPLSVRANIKLSDLNTFYQQLQQHSSTDSAPLSVQKMKQMKMKVSDAKLKALQQLSLVELDRKGHVRLVM</sequence>
<evidence type="ECO:0000256" key="9">
    <source>
        <dbReference type="ARBA" id="ARBA00022838"/>
    </source>
</evidence>
<dbReference type="InterPro" id="IPR042091">
    <property type="entry name" value="Ska2_N"/>
</dbReference>
<evidence type="ECO:0000256" key="2">
    <source>
        <dbReference type="ARBA" id="ARBA00004629"/>
    </source>
</evidence>
<evidence type="ECO:0000256" key="5">
    <source>
        <dbReference type="ARBA" id="ARBA00022490"/>
    </source>
</evidence>
<dbReference type="OrthoDB" id="193920at2759"/>
<keyword evidence="10" id="KW-0206">Cytoskeleton</keyword>
<keyword evidence="8" id="KW-0498">Mitosis</keyword>
<accession>A0A6I9PC52</accession>
<gene>
    <name evidence="17" type="primary">ska2</name>
</gene>
<protein>
    <recommendedName>
        <fullName evidence="13">Protein FAM33A</fullName>
    </recommendedName>
</protein>
<dbReference type="GO" id="GO:0000278">
    <property type="term" value="P:mitotic cell cycle"/>
    <property type="evidence" value="ECO:0007669"/>
    <property type="project" value="TreeGrafter"/>
</dbReference>
<keyword evidence="16" id="KW-1185">Reference proteome</keyword>
<evidence type="ECO:0000256" key="7">
    <source>
        <dbReference type="ARBA" id="ARBA00022701"/>
    </source>
</evidence>
<dbReference type="GeneID" id="104958358"/>
<dbReference type="GO" id="GO:0051301">
    <property type="term" value="P:cell division"/>
    <property type="evidence" value="ECO:0007669"/>
    <property type="project" value="UniProtKB-KW"/>
</dbReference>
<keyword evidence="4" id="KW-0158">Chromosome</keyword>
<keyword evidence="7" id="KW-0493">Microtubule</keyword>
<feature type="domain" description="Ska2 N-terminal" evidence="15">
    <location>
        <begin position="14"/>
        <end position="128"/>
    </location>
</feature>
<reference evidence="17" key="1">
    <citation type="submission" date="2025-08" db="UniProtKB">
        <authorList>
            <consortium name="RefSeq"/>
        </authorList>
    </citation>
    <scope>IDENTIFICATION</scope>
    <source>
        <tissue evidence="17">Muscle</tissue>
    </source>
</reference>
<evidence type="ECO:0000256" key="10">
    <source>
        <dbReference type="ARBA" id="ARBA00023212"/>
    </source>
</evidence>
<dbReference type="Gene3D" id="6.10.250.1380">
    <property type="match status" value="1"/>
</dbReference>
<keyword evidence="5" id="KW-0963">Cytoplasm</keyword>
<evidence type="ECO:0000256" key="4">
    <source>
        <dbReference type="ARBA" id="ARBA00022454"/>
    </source>
</evidence>
<comment type="similarity">
    <text evidence="3">Belongs to the SKA2 family.</text>
</comment>
<evidence type="ECO:0000256" key="14">
    <source>
        <dbReference type="SAM" id="MobiDB-lite"/>
    </source>
</evidence>
<evidence type="ECO:0000256" key="13">
    <source>
        <dbReference type="ARBA" id="ARBA00029651"/>
    </source>
</evidence>
<dbReference type="AlphaFoldDB" id="A0A6I9PC52"/>
<organism evidence="16 17">
    <name type="scientific">Notothenia coriiceps</name>
    <name type="common">black rockcod</name>
    <dbReference type="NCBI Taxonomy" id="8208"/>
    <lineage>
        <taxon>Eukaryota</taxon>
        <taxon>Metazoa</taxon>
        <taxon>Chordata</taxon>
        <taxon>Craniata</taxon>
        <taxon>Vertebrata</taxon>
        <taxon>Euteleostomi</taxon>
        <taxon>Actinopterygii</taxon>
        <taxon>Neopterygii</taxon>
        <taxon>Teleostei</taxon>
        <taxon>Neoteleostei</taxon>
        <taxon>Acanthomorphata</taxon>
        <taxon>Eupercaria</taxon>
        <taxon>Perciformes</taxon>
        <taxon>Notothenioidei</taxon>
        <taxon>Nototheniidae</taxon>
        <taxon>Notothenia</taxon>
    </lineage>
</organism>
<keyword evidence="11" id="KW-0131">Cell cycle</keyword>
<dbReference type="Pfam" id="PF16740">
    <property type="entry name" value="SKA2"/>
    <property type="match status" value="1"/>
</dbReference>
<dbReference type="CTD" id="348235"/>
<evidence type="ECO:0000313" key="17">
    <source>
        <dbReference type="RefSeq" id="XP_010784378.1"/>
    </source>
</evidence>
<evidence type="ECO:0000256" key="12">
    <source>
        <dbReference type="ARBA" id="ARBA00023328"/>
    </source>
</evidence>
<feature type="region of interest" description="Disordered" evidence="14">
    <location>
        <begin position="135"/>
        <end position="155"/>
    </location>
</feature>
<dbReference type="GO" id="GO:0008017">
    <property type="term" value="F:microtubule binding"/>
    <property type="evidence" value="ECO:0007669"/>
    <property type="project" value="InterPro"/>
</dbReference>
<evidence type="ECO:0000259" key="15">
    <source>
        <dbReference type="Pfam" id="PF16740"/>
    </source>
</evidence>
<dbReference type="PANTHER" id="PTHR32017">
    <property type="entry name" value="SPINDLE AND KINETOCHORE-ASSOCIATED PROTEIN 2"/>
    <property type="match status" value="1"/>
</dbReference>
<dbReference type="GO" id="GO:0000940">
    <property type="term" value="C:outer kinetochore"/>
    <property type="evidence" value="ECO:0007669"/>
    <property type="project" value="InterPro"/>
</dbReference>
<comment type="subcellular location">
    <subcellularLocation>
        <location evidence="2">Chromosome</location>
        <location evidence="2">Centromere</location>
        <location evidence="2">Kinetochore</location>
    </subcellularLocation>
    <subcellularLocation>
        <location evidence="1">Cytoplasm</location>
        <location evidence="1">Cytoskeleton</location>
        <location evidence="1">Spindle</location>
    </subcellularLocation>
</comment>
<dbReference type="Proteomes" id="UP000504611">
    <property type="component" value="Unplaced"/>
</dbReference>
<dbReference type="KEGG" id="ncc:104958358"/>
<dbReference type="InterPro" id="IPR026762">
    <property type="entry name" value="Ska2"/>
</dbReference>
<evidence type="ECO:0000256" key="8">
    <source>
        <dbReference type="ARBA" id="ARBA00022776"/>
    </source>
</evidence>
<dbReference type="PANTHER" id="PTHR32017:SF3">
    <property type="entry name" value="SPINDLE AND KINETOCHORE-ASSOCIATED PROTEIN 2"/>
    <property type="match status" value="1"/>
</dbReference>
<evidence type="ECO:0000256" key="6">
    <source>
        <dbReference type="ARBA" id="ARBA00022618"/>
    </source>
</evidence>
<evidence type="ECO:0000313" key="16">
    <source>
        <dbReference type="Proteomes" id="UP000504611"/>
    </source>
</evidence>
<evidence type="ECO:0000256" key="1">
    <source>
        <dbReference type="ARBA" id="ARBA00004186"/>
    </source>
</evidence>